<name>A0A1H9K8E1_9LACT</name>
<gene>
    <name evidence="6" type="ORF">SAMN05421767_11220</name>
</gene>
<dbReference type="EMBL" id="FOGF01000012">
    <property type="protein sequence ID" value="SEQ95318.1"/>
    <property type="molecule type" value="Genomic_DNA"/>
</dbReference>
<dbReference type="PANTHER" id="PTHR39181:SF1">
    <property type="entry name" value="TYROSINE-PROTEIN PHOSPHATASE YWQE"/>
    <property type="match status" value="1"/>
</dbReference>
<dbReference type="SUPFAM" id="SSF89550">
    <property type="entry name" value="PHP domain-like"/>
    <property type="match status" value="1"/>
</dbReference>
<evidence type="ECO:0000313" key="7">
    <source>
        <dbReference type="Proteomes" id="UP000198556"/>
    </source>
</evidence>
<dbReference type="InterPro" id="IPR016195">
    <property type="entry name" value="Pol/histidinol_Pase-like"/>
</dbReference>
<evidence type="ECO:0000256" key="5">
    <source>
        <dbReference type="PIRNR" id="PIRNR016557"/>
    </source>
</evidence>
<protein>
    <recommendedName>
        <fullName evidence="5">Tyrosine-protein phosphatase</fullName>
        <ecNumber evidence="5">3.1.3.48</ecNumber>
    </recommendedName>
</protein>
<dbReference type="EC" id="3.1.3.48" evidence="5"/>
<dbReference type="PIRSF" id="PIRSF016557">
    <property type="entry name" value="Caps_synth_CpsB"/>
    <property type="match status" value="1"/>
</dbReference>
<sequence length="243" mass="27721">MNGIYDVHNHFIFGVDDGAKNIKESLALIENDYQAGVRTIILTPHYRKGMFEPTVQQVSTRYQILKETVALIHPDLELLQGREFHVNMEMIDTLNEDPSHYCLGNSTILLTEFSSAHSFNFIRERLYHLIVNGYVPLVAHVERYPDLVKDLDNLVTLREMGCYIQVNADTISGKSGYKQKRLATKMLDEGLIDLVGTDGHNLTTRIPGMAACKKRLIKLLGEEEAHYLLCERPKELLIEHNRG</sequence>
<dbReference type="STRING" id="137733.SAMN05421767_11220"/>
<dbReference type="OrthoDB" id="9788539at2"/>
<dbReference type="InterPro" id="IPR016667">
    <property type="entry name" value="Caps_polysacc_synth_CpsB/CapC"/>
</dbReference>
<dbReference type="Gene3D" id="3.20.20.140">
    <property type="entry name" value="Metal-dependent hydrolases"/>
    <property type="match status" value="1"/>
</dbReference>
<dbReference type="GO" id="GO:0030145">
    <property type="term" value="F:manganese ion binding"/>
    <property type="evidence" value="ECO:0007669"/>
    <property type="project" value="UniProtKB-UniRule"/>
</dbReference>
<accession>A0A1H9K8E1</accession>
<evidence type="ECO:0000256" key="3">
    <source>
        <dbReference type="ARBA" id="ARBA00022912"/>
    </source>
</evidence>
<reference evidence="6 7" key="1">
    <citation type="submission" date="2016-10" db="EMBL/GenBank/DDBJ databases">
        <authorList>
            <person name="de Groot N.N."/>
        </authorList>
    </citation>
    <scope>NUCLEOTIDE SEQUENCE [LARGE SCALE GENOMIC DNA]</scope>
    <source>
        <strain evidence="6 7">DSM 15827</strain>
    </source>
</reference>
<comment type="catalytic activity">
    <reaction evidence="4 5">
        <text>O-phospho-L-tyrosyl-[protein] + H2O = L-tyrosyl-[protein] + phosphate</text>
        <dbReference type="Rhea" id="RHEA:10684"/>
        <dbReference type="Rhea" id="RHEA-COMP:10136"/>
        <dbReference type="Rhea" id="RHEA-COMP:20101"/>
        <dbReference type="ChEBI" id="CHEBI:15377"/>
        <dbReference type="ChEBI" id="CHEBI:43474"/>
        <dbReference type="ChEBI" id="CHEBI:46858"/>
        <dbReference type="ChEBI" id="CHEBI:61978"/>
        <dbReference type="EC" id="3.1.3.48"/>
    </reaction>
</comment>
<comment type="similarity">
    <text evidence="1 5">Belongs to the metallo-dependent hydrolases superfamily. CpsB/CapC family.</text>
</comment>
<keyword evidence="3 5" id="KW-0904">Protein phosphatase</keyword>
<dbReference type="AlphaFoldDB" id="A0A1H9K8E1"/>
<evidence type="ECO:0000256" key="4">
    <source>
        <dbReference type="ARBA" id="ARBA00051722"/>
    </source>
</evidence>
<dbReference type="Proteomes" id="UP000198556">
    <property type="component" value="Unassembled WGS sequence"/>
</dbReference>
<proteinExistence type="inferred from homology"/>
<evidence type="ECO:0000256" key="1">
    <source>
        <dbReference type="ARBA" id="ARBA00005750"/>
    </source>
</evidence>
<dbReference type="PANTHER" id="PTHR39181">
    <property type="entry name" value="TYROSINE-PROTEIN PHOSPHATASE YWQE"/>
    <property type="match status" value="1"/>
</dbReference>
<dbReference type="GO" id="GO:0004725">
    <property type="term" value="F:protein tyrosine phosphatase activity"/>
    <property type="evidence" value="ECO:0007669"/>
    <property type="project" value="UniProtKB-UniRule"/>
</dbReference>
<keyword evidence="2 5" id="KW-0378">Hydrolase</keyword>
<dbReference type="Pfam" id="PF19567">
    <property type="entry name" value="CpsB_CapC"/>
    <property type="match status" value="1"/>
</dbReference>
<evidence type="ECO:0000256" key="2">
    <source>
        <dbReference type="ARBA" id="ARBA00022801"/>
    </source>
</evidence>
<organism evidence="6 7">
    <name type="scientific">Granulicatella balaenopterae</name>
    <dbReference type="NCBI Taxonomy" id="137733"/>
    <lineage>
        <taxon>Bacteria</taxon>
        <taxon>Bacillati</taxon>
        <taxon>Bacillota</taxon>
        <taxon>Bacilli</taxon>
        <taxon>Lactobacillales</taxon>
        <taxon>Carnobacteriaceae</taxon>
        <taxon>Granulicatella</taxon>
    </lineage>
</organism>
<keyword evidence="7" id="KW-1185">Reference proteome</keyword>
<evidence type="ECO:0000313" key="6">
    <source>
        <dbReference type="EMBL" id="SEQ95318.1"/>
    </source>
</evidence>
<dbReference type="RefSeq" id="WP_089746433.1">
    <property type="nucleotide sequence ID" value="NZ_FOGF01000012.1"/>
</dbReference>